<evidence type="ECO:0000313" key="3">
    <source>
        <dbReference type="Proteomes" id="UP001152795"/>
    </source>
</evidence>
<feature type="compositionally biased region" description="Polar residues" evidence="1">
    <location>
        <begin position="92"/>
        <end position="114"/>
    </location>
</feature>
<organism evidence="2 3">
    <name type="scientific">Paramuricea clavata</name>
    <name type="common">Red gorgonian</name>
    <name type="synonym">Violescent sea-whip</name>
    <dbReference type="NCBI Taxonomy" id="317549"/>
    <lineage>
        <taxon>Eukaryota</taxon>
        <taxon>Metazoa</taxon>
        <taxon>Cnidaria</taxon>
        <taxon>Anthozoa</taxon>
        <taxon>Octocorallia</taxon>
        <taxon>Malacalcyonacea</taxon>
        <taxon>Plexauridae</taxon>
        <taxon>Paramuricea</taxon>
    </lineage>
</organism>
<dbReference type="EMBL" id="CACRXK020012053">
    <property type="protein sequence ID" value="CAB4022595.1"/>
    <property type="molecule type" value="Genomic_DNA"/>
</dbReference>
<name>A0A6S7ITE7_PARCT</name>
<dbReference type="Proteomes" id="UP001152795">
    <property type="component" value="Unassembled WGS sequence"/>
</dbReference>
<protein>
    <submittedName>
        <fullName evidence="2">Uncharacterized protein</fullName>
    </submittedName>
</protein>
<evidence type="ECO:0000256" key="1">
    <source>
        <dbReference type="SAM" id="MobiDB-lite"/>
    </source>
</evidence>
<comment type="caution">
    <text evidence="2">The sequence shown here is derived from an EMBL/GenBank/DDBJ whole genome shotgun (WGS) entry which is preliminary data.</text>
</comment>
<feature type="region of interest" description="Disordered" evidence="1">
    <location>
        <begin position="1"/>
        <end position="27"/>
    </location>
</feature>
<dbReference type="AlphaFoldDB" id="A0A6S7ITE7"/>
<reference evidence="2" key="1">
    <citation type="submission" date="2020-04" db="EMBL/GenBank/DDBJ databases">
        <authorList>
            <person name="Alioto T."/>
            <person name="Alioto T."/>
            <person name="Gomez Garrido J."/>
        </authorList>
    </citation>
    <scope>NUCLEOTIDE SEQUENCE</scope>
    <source>
        <strain evidence="2">A484AB</strain>
    </source>
</reference>
<proteinExistence type="predicted"/>
<gene>
    <name evidence="2" type="ORF">PACLA_8A083966</name>
</gene>
<feature type="region of interest" description="Disordered" evidence="1">
    <location>
        <begin position="72"/>
        <end position="114"/>
    </location>
</feature>
<accession>A0A6S7ITE7</accession>
<keyword evidence="3" id="KW-1185">Reference proteome</keyword>
<sequence>MSESESDPDLTLERYDLEDDQNAYGSPVYISPREELTGVEAAAVEPLNEPTLAADDDRTQKDVHVEVKQLIAKTRHRDREQLPPQMQEKTHLNVSRSQSTKQNNRLRNSSKTLTVDQKGSLDYAGSLNPRYKATLVQMWKSPVQKELVMAIRSRCDIRAEEPDYSTNSYRKAAISPVHSLAIQKAGKG</sequence>
<evidence type="ECO:0000313" key="2">
    <source>
        <dbReference type="EMBL" id="CAB4022595.1"/>
    </source>
</evidence>
<feature type="compositionally biased region" description="Acidic residues" evidence="1">
    <location>
        <begin position="1"/>
        <end position="21"/>
    </location>
</feature>